<dbReference type="Gene3D" id="3.40.30.10">
    <property type="entry name" value="Glutaredoxin"/>
    <property type="match status" value="1"/>
</dbReference>
<proteinExistence type="inferred from homology"/>
<dbReference type="NCBIfam" id="TIGR01068">
    <property type="entry name" value="thioredoxin"/>
    <property type="match status" value="1"/>
</dbReference>
<name>A0A4Y9FUG8_9MICO</name>
<feature type="active site" description="Nucleophile" evidence="4">
    <location>
        <position position="33"/>
    </location>
</feature>
<organism evidence="7 8">
    <name type="scientific">Microbacterium paludicola</name>
    <dbReference type="NCBI Taxonomy" id="300019"/>
    <lineage>
        <taxon>Bacteria</taxon>
        <taxon>Bacillati</taxon>
        <taxon>Actinomycetota</taxon>
        <taxon>Actinomycetes</taxon>
        <taxon>Micrococcales</taxon>
        <taxon>Microbacteriaceae</taxon>
        <taxon>Microbacterium</taxon>
    </lineage>
</organism>
<feature type="site" description="Contributes to redox potential value" evidence="4">
    <location>
        <position position="31"/>
    </location>
</feature>
<dbReference type="CDD" id="cd02947">
    <property type="entry name" value="TRX_family"/>
    <property type="match status" value="1"/>
</dbReference>
<feature type="site" description="Contributes to redox potential value" evidence="4">
    <location>
        <position position="32"/>
    </location>
</feature>
<dbReference type="PANTHER" id="PTHR46115">
    <property type="entry name" value="THIOREDOXIN-LIKE PROTEIN 1"/>
    <property type="match status" value="1"/>
</dbReference>
<evidence type="ECO:0000256" key="3">
    <source>
        <dbReference type="PIRNR" id="PIRNR000077"/>
    </source>
</evidence>
<keyword evidence="5" id="KW-0676">Redox-active center</keyword>
<evidence type="ECO:0000313" key="7">
    <source>
        <dbReference type="EMBL" id="TFU32905.1"/>
    </source>
</evidence>
<reference evidence="7 8" key="1">
    <citation type="submission" date="2019-03" db="EMBL/GenBank/DDBJ databases">
        <title>Diversity of the mouse oral microbiome.</title>
        <authorList>
            <person name="Joseph S."/>
            <person name="Aduse-Opoku J."/>
            <person name="Curtis M."/>
            <person name="Wade W."/>
            <person name="Hashim A."/>
        </authorList>
    </citation>
    <scope>NUCLEOTIDE SEQUENCE [LARGE SCALE GENOMIC DNA]</scope>
    <source>
        <strain evidence="7 8">P1012</strain>
    </source>
</reference>
<dbReference type="PROSITE" id="PS00194">
    <property type="entry name" value="THIOREDOXIN_1"/>
    <property type="match status" value="1"/>
</dbReference>
<keyword evidence="8" id="KW-1185">Reference proteome</keyword>
<dbReference type="OrthoDB" id="9790390at2"/>
<feature type="site" description="Deprotonates C-terminal active site Cys" evidence="4">
    <location>
        <position position="24"/>
    </location>
</feature>
<accession>A0A4Y9FUG8</accession>
<dbReference type="AlphaFoldDB" id="A0A4Y9FUG8"/>
<sequence length="120" mass="13230">MPTKNLTAETFESTVTATGIVLVDFWAAWCGPCRAFAPVFESASNRHRDVVFAQVDTEAEPELSAANRITSIPTLMVFRDGVLVYSQPGALPTPQLELLIQKARELDMAEVHRQLAQRTA</sequence>
<comment type="caution">
    <text evidence="7">The sequence shown here is derived from an EMBL/GenBank/DDBJ whole genome shotgun (WGS) entry which is preliminary data.</text>
</comment>
<evidence type="ECO:0000313" key="8">
    <source>
        <dbReference type="Proteomes" id="UP000298358"/>
    </source>
</evidence>
<evidence type="ECO:0000256" key="2">
    <source>
        <dbReference type="NCBIfam" id="TIGR01068"/>
    </source>
</evidence>
<dbReference type="EMBL" id="SPQB01000016">
    <property type="protein sequence ID" value="TFU32905.1"/>
    <property type="molecule type" value="Genomic_DNA"/>
</dbReference>
<keyword evidence="1 5" id="KW-1015">Disulfide bond</keyword>
<protein>
    <recommendedName>
        <fullName evidence="2 3">Thioredoxin</fullName>
    </recommendedName>
</protein>
<evidence type="ECO:0000256" key="5">
    <source>
        <dbReference type="PIRSR" id="PIRSR000077-4"/>
    </source>
</evidence>
<evidence type="ECO:0000256" key="4">
    <source>
        <dbReference type="PIRSR" id="PIRSR000077-1"/>
    </source>
</evidence>
<dbReference type="InterPro" id="IPR017937">
    <property type="entry name" value="Thioredoxin_CS"/>
</dbReference>
<feature type="disulfide bond" description="Redox-active" evidence="5">
    <location>
        <begin position="30"/>
        <end position="33"/>
    </location>
</feature>
<evidence type="ECO:0000256" key="1">
    <source>
        <dbReference type="ARBA" id="ARBA00023157"/>
    </source>
</evidence>
<gene>
    <name evidence="7" type="primary">trxA</name>
    <name evidence="7" type="ORF">E4U02_08075</name>
</gene>
<comment type="similarity">
    <text evidence="3">Belongs to the thioredoxin family.</text>
</comment>
<evidence type="ECO:0000259" key="6">
    <source>
        <dbReference type="PROSITE" id="PS51352"/>
    </source>
</evidence>
<dbReference type="PIRSF" id="PIRSF000077">
    <property type="entry name" value="Thioredoxin"/>
    <property type="match status" value="1"/>
</dbReference>
<feature type="domain" description="Thioredoxin" evidence="6">
    <location>
        <begin position="1"/>
        <end position="105"/>
    </location>
</feature>
<dbReference type="GO" id="GO:0015035">
    <property type="term" value="F:protein-disulfide reductase activity"/>
    <property type="evidence" value="ECO:0007669"/>
    <property type="project" value="UniProtKB-UniRule"/>
</dbReference>
<dbReference type="Proteomes" id="UP000298358">
    <property type="component" value="Unassembled WGS sequence"/>
</dbReference>
<dbReference type="Pfam" id="PF00085">
    <property type="entry name" value="Thioredoxin"/>
    <property type="match status" value="1"/>
</dbReference>
<dbReference type="PRINTS" id="PR00421">
    <property type="entry name" value="THIOREDOXIN"/>
</dbReference>
<dbReference type="SUPFAM" id="SSF52833">
    <property type="entry name" value="Thioredoxin-like"/>
    <property type="match status" value="1"/>
</dbReference>
<dbReference type="InterPro" id="IPR036249">
    <property type="entry name" value="Thioredoxin-like_sf"/>
</dbReference>
<feature type="active site" description="Nucleophile" evidence="4">
    <location>
        <position position="30"/>
    </location>
</feature>
<dbReference type="RefSeq" id="WP_135114338.1">
    <property type="nucleotide sequence ID" value="NZ_JADGLL010000016.1"/>
</dbReference>
<dbReference type="InterPro" id="IPR005746">
    <property type="entry name" value="Thioredoxin"/>
</dbReference>
<dbReference type="InterPro" id="IPR013766">
    <property type="entry name" value="Thioredoxin_domain"/>
</dbReference>
<dbReference type="PROSITE" id="PS51352">
    <property type="entry name" value="THIOREDOXIN_2"/>
    <property type="match status" value="1"/>
</dbReference>